<dbReference type="PROSITE" id="PS51740">
    <property type="entry name" value="SPOVT_ABRB"/>
    <property type="match status" value="1"/>
</dbReference>
<dbReference type="Pfam" id="PF04014">
    <property type="entry name" value="MazE_antitoxin"/>
    <property type="match status" value="1"/>
</dbReference>
<protein>
    <submittedName>
        <fullName evidence="3">AbrB family looped-hinge helix DNA binding protein</fullName>
    </submittedName>
</protein>
<name>A0A7W6GAQ8_9HYPH</name>
<dbReference type="NCBIfam" id="TIGR01439">
    <property type="entry name" value="lp_hng_hel_AbrB"/>
    <property type="match status" value="1"/>
</dbReference>
<dbReference type="InterPro" id="IPR037914">
    <property type="entry name" value="SpoVT-AbrB_sf"/>
</dbReference>
<dbReference type="RefSeq" id="WP_183900460.1">
    <property type="nucleotide sequence ID" value="NZ_JACIDW010000006.1"/>
</dbReference>
<sequence length="100" mass="11171">MSALTKLSSKGQLTIPKGIREKLDIAPGTEFYLTVEGGRLLATPKRASLPGTKRLMDFAGILGKPRNGRSLNMDEIDEAIMDAVTEDEERIQRQWREGRK</sequence>
<keyword evidence="1" id="KW-0238">DNA-binding</keyword>
<accession>A0A7W6GAQ8</accession>
<dbReference type="Gene3D" id="2.10.260.10">
    <property type="match status" value="1"/>
</dbReference>
<evidence type="ECO:0000259" key="2">
    <source>
        <dbReference type="PROSITE" id="PS51740"/>
    </source>
</evidence>
<proteinExistence type="predicted"/>
<dbReference type="InterPro" id="IPR007159">
    <property type="entry name" value="SpoVT-AbrB_dom"/>
</dbReference>
<organism evidence="3 4">
    <name type="scientific">Rhizobium metallidurans</name>
    <dbReference type="NCBI Taxonomy" id="1265931"/>
    <lineage>
        <taxon>Bacteria</taxon>
        <taxon>Pseudomonadati</taxon>
        <taxon>Pseudomonadota</taxon>
        <taxon>Alphaproteobacteria</taxon>
        <taxon>Hyphomicrobiales</taxon>
        <taxon>Rhizobiaceae</taxon>
        <taxon>Rhizobium/Agrobacterium group</taxon>
        <taxon>Rhizobium</taxon>
    </lineage>
</organism>
<dbReference type="SMART" id="SM00966">
    <property type="entry name" value="SpoVT_AbrB"/>
    <property type="match status" value="1"/>
</dbReference>
<dbReference type="EMBL" id="JACIDW010000006">
    <property type="protein sequence ID" value="MBB3964853.1"/>
    <property type="molecule type" value="Genomic_DNA"/>
</dbReference>
<evidence type="ECO:0000313" key="3">
    <source>
        <dbReference type="EMBL" id="MBB3964853.1"/>
    </source>
</evidence>
<evidence type="ECO:0000313" key="4">
    <source>
        <dbReference type="Proteomes" id="UP000582090"/>
    </source>
</evidence>
<reference evidence="3 4" key="1">
    <citation type="submission" date="2020-08" db="EMBL/GenBank/DDBJ databases">
        <title>Genomic Encyclopedia of Type Strains, Phase IV (KMG-IV): sequencing the most valuable type-strain genomes for metagenomic binning, comparative biology and taxonomic classification.</title>
        <authorList>
            <person name="Goeker M."/>
        </authorList>
    </citation>
    <scope>NUCLEOTIDE SEQUENCE [LARGE SCALE GENOMIC DNA]</scope>
    <source>
        <strain evidence="3 4">DSM 26575</strain>
    </source>
</reference>
<keyword evidence="4" id="KW-1185">Reference proteome</keyword>
<comment type="caution">
    <text evidence="3">The sequence shown here is derived from an EMBL/GenBank/DDBJ whole genome shotgun (WGS) entry which is preliminary data.</text>
</comment>
<gene>
    <name evidence="3" type="ORF">GGQ67_002516</name>
</gene>
<dbReference type="Proteomes" id="UP000582090">
    <property type="component" value="Unassembled WGS sequence"/>
</dbReference>
<dbReference type="GO" id="GO:0003677">
    <property type="term" value="F:DNA binding"/>
    <property type="evidence" value="ECO:0007669"/>
    <property type="project" value="UniProtKB-UniRule"/>
</dbReference>
<dbReference type="AlphaFoldDB" id="A0A7W6GAQ8"/>
<feature type="domain" description="SpoVT-AbrB" evidence="2">
    <location>
        <begin position="2"/>
        <end position="47"/>
    </location>
</feature>
<evidence type="ECO:0000256" key="1">
    <source>
        <dbReference type="PROSITE-ProRule" id="PRU01076"/>
    </source>
</evidence>
<dbReference type="SUPFAM" id="SSF89447">
    <property type="entry name" value="AbrB/MazE/MraZ-like"/>
    <property type="match status" value="1"/>
</dbReference>